<dbReference type="GO" id="GO:0004630">
    <property type="term" value="F:phospholipase D activity"/>
    <property type="evidence" value="ECO:0007669"/>
    <property type="project" value="UniProtKB-EC"/>
</dbReference>
<dbReference type="GO" id="GO:0009395">
    <property type="term" value="P:phospholipid catabolic process"/>
    <property type="evidence" value="ECO:0007669"/>
    <property type="project" value="TreeGrafter"/>
</dbReference>
<comment type="caution">
    <text evidence="11">The sequence shown here is derived from an EMBL/GenBank/DDBJ whole genome shotgun (WGS) entry which is preliminary data.</text>
</comment>
<feature type="domain" description="PLD phosphodiesterase" evidence="10">
    <location>
        <begin position="465"/>
        <end position="492"/>
    </location>
</feature>
<evidence type="ECO:0000256" key="6">
    <source>
        <dbReference type="ARBA" id="ARBA00022737"/>
    </source>
</evidence>
<dbReference type="CDD" id="cd09105">
    <property type="entry name" value="PLDc_vPLD1_2_like_2"/>
    <property type="match status" value="1"/>
</dbReference>
<dbReference type="PANTHER" id="PTHR18896:SF76">
    <property type="entry name" value="PHOSPHOLIPASE"/>
    <property type="match status" value="1"/>
</dbReference>
<dbReference type="RefSeq" id="WP_139189379.1">
    <property type="nucleotide sequence ID" value="NZ_FNBW01000011.1"/>
</dbReference>
<dbReference type="SUPFAM" id="SSF56024">
    <property type="entry name" value="Phospholipase D/nuclease"/>
    <property type="match status" value="2"/>
</dbReference>
<evidence type="ECO:0000256" key="3">
    <source>
        <dbReference type="ARBA" id="ARBA00004613"/>
    </source>
</evidence>
<evidence type="ECO:0000313" key="11">
    <source>
        <dbReference type="EMBL" id="SDG14810.1"/>
    </source>
</evidence>
<dbReference type="InterPro" id="IPR015679">
    <property type="entry name" value="PLipase_D_fam"/>
</dbReference>
<evidence type="ECO:0000256" key="8">
    <source>
        <dbReference type="ARBA" id="ARBA00023098"/>
    </source>
</evidence>
<dbReference type="Proteomes" id="UP000198615">
    <property type="component" value="Unassembled WGS sequence"/>
</dbReference>
<keyword evidence="6" id="KW-0677">Repeat</keyword>
<keyword evidence="5" id="KW-0964">Secreted</keyword>
<dbReference type="SMART" id="SM00155">
    <property type="entry name" value="PLDc"/>
    <property type="match status" value="2"/>
</dbReference>
<name>A0A8G2BMN3_9PROT</name>
<dbReference type="InterPro" id="IPR001736">
    <property type="entry name" value="PLipase_D/transphosphatidylase"/>
</dbReference>
<evidence type="ECO:0000256" key="7">
    <source>
        <dbReference type="ARBA" id="ARBA00022801"/>
    </source>
</evidence>
<dbReference type="OrthoDB" id="9762009at2"/>
<organism evidence="11 12">
    <name type="scientific">Thalassobaculum litoreum DSM 18839</name>
    <dbReference type="NCBI Taxonomy" id="1123362"/>
    <lineage>
        <taxon>Bacteria</taxon>
        <taxon>Pseudomonadati</taxon>
        <taxon>Pseudomonadota</taxon>
        <taxon>Alphaproteobacteria</taxon>
        <taxon>Rhodospirillales</taxon>
        <taxon>Thalassobaculaceae</taxon>
        <taxon>Thalassobaculum</taxon>
    </lineage>
</organism>
<evidence type="ECO:0000259" key="10">
    <source>
        <dbReference type="PROSITE" id="PS50035"/>
    </source>
</evidence>
<evidence type="ECO:0000256" key="1">
    <source>
        <dbReference type="ARBA" id="ARBA00000798"/>
    </source>
</evidence>
<evidence type="ECO:0000256" key="9">
    <source>
        <dbReference type="ARBA" id="ARBA00029594"/>
    </source>
</evidence>
<dbReference type="PANTHER" id="PTHR18896">
    <property type="entry name" value="PHOSPHOLIPASE D"/>
    <property type="match status" value="1"/>
</dbReference>
<comment type="catalytic activity">
    <reaction evidence="1">
        <text>a 1,2-diacyl-sn-glycero-3-phosphocholine + H2O = a 1,2-diacyl-sn-glycero-3-phosphate + choline + H(+)</text>
        <dbReference type="Rhea" id="RHEA:14445"/>
        <dbReference type="ChEBI" id="CHEBI:15354"/>
        <dbReference type="ChEBI" id="CHEBI:15377"/>
        <dbReference type="ChEBI" id="CHEBI:15378"/>
        <dbReference type="ChEBI" id="CHEBI:57643"/>
        <dbReference type="ChEBI" id="CHEBI:58608"/>
        <dbReference type="EC" id="3.1.4.4"/>
    </reaction>
</comment>
<sequence>MQPRTPQLNHTTTSTAMDATQEFGVIHDQEPDGGADSAPEETITPLIEASEAYPVLEERIFEARDEVLLGFRILDPATRLRSPRVTEAGLETWGDLIAAVSARGVDVRILLTDFEPTVATDLHKLTWASVRGFHNARAAVDARPDATRSLQIVAALHEAKVGKMLRWVFWPLVWFRVRGMARAQGMQTGALLADAPGLAPLLGTRDASTLLPRLGPPPRLRPATYHQKLAVIDGSFVVIGGLDINERRYDSAAHDRPSDETWHDVSLAVTGPICADARAHFIDCWNREVKPFNQRVRRLRRFVRNMPALVERMDPTHSEPRPAGAEVGALRFIKTVSRQRRTLTEFGPRPAFMEIEQAHIDAIRQAEGLIYIETQFLRSRSVVQALVDAARRQPELRLILLLPAAPQEVLFEDATDPPHRHGEWLQMRCVDAVKEAFGERAAFFSLVNRYRQSTTEDRRSIDGHPIVYIHSKVFIVDHRLAIVSSANLNGRSLRWDTEAGVVWEDIKGVRAFERRIWDAHLGSLLAGREIDGNNAELFDLWREAAQGGPADAERRPYVAAFPEDQGRDFARKSWFVPDDLV</sequence>
<feature type="domain" description="PLD phosphodiesterase" evidence="10">
    <location>
        <begin position="221"/>
        <end position="248"/>
    </location>
</feature>
<comment type="subcellular location">
    <subcellularLocation>
        <location evidence="3">Secreted</location>
    </subcellularLocation>
</comment>
<proteinExistence type="predicted"/>
<protein>
    <recommendedName>
        <fullName evidence="4">Phospholipase D</fullName>
    </recommendedName>
    <alternativeName>
        <fullName evidence="9">Choline phosphatase</fullName>
    </alternativeName>
</protein>
<keyword evidence="8" id="KW-0443">Lipid metabolism</keyword>
<comment type="function">
    <text evidence="2">Could be a virulence factor.</text>
</comment>
<gene>
    <name evidence="11" type="ORF">SAMN05660686_03506</name>
</gene>
<dbReference type="Gene3D" id="3.30.870.10">
    <property type="entry name" value="Endonuclease Chain A"/>
    <property type="match status" value="2"/>
</dbReference>
<evidence type="ECO:0000256" key="4">
    <source>
        <dbReference type="ARBA" id="ARBA00018392"/>
    </source>
</evidence>
<evidence type="ECO:0000256" key="2">
    <source>
        <dbReference type="ARBA" id="ARBA00003145"/>
    </source>
</evidence>
<dbReference type="AlphaFoldDB" id="A0A8G2BMN3"/>
<dbReference type="GO" id="GO:0005576">
    <property type="term" value="C:extracellular region"/>
    <property type="evidence" value="ECO:0007669"/>
    <property type="project" value="UniProtKB-SubCell"/>
</dbReference>
<dbReference type="InterPro" id="IPR025202">
    <property type="entry name" value="PLD-like_dom"/>
</dbReference>
<dbReference type="Pfam" id="PF13091">
    <property type="entry name" value="PLDc_2"/>
    <property type="match status" value="1"/>
</dbReference>
<dbReference type="EMBL" id="FNBW01000011">
    <property type="protein sequence ID" value="SDG14810.1"/>
    <property type="molecule type" value="Genomic_DNA"/>
</dbReference>
<reference evidence="11 12" key="1">
    <citation type="submission" date="2016-10" db="EMBL/GenBank/DDBJ databases">
        <authorList>
            <person name="Varghese N."/>
            <person name="Submissions S."/>
        </authorList>
    </citation>
    <scope>NUCLEOTIDE SEQUENCE [LARGE SCALE GENOMIC DNA]</scope>
    <source>
        <strain evidence="11 12">DSM 18839</strain>
    </source>
</reference>
<keyword evidence="12" id="KW-1185">Reference proteome</keyword>
<dbReference type="PROSITE" id="PS50035">
    <property type="entry name" value="PLD"/>
    <property type="match status" value="2"/>
</dbReference>
<keyword evidence="7" id="KW-0378">Hydrolase</keyword>
<evidence type="ECO:0000256" key="5">
    <source>
        <dbReference type="ARBA" id="ARBA00022525"/>
    </source>
</evidence>
<accession>A0A8G2BMN3</accession>
<evidence type="ECO:0000313" key="12">
    <source>
        <dbReference type="Proteomes" id="UP000198615"/>
    </source>
</evidence>